<dbReference type="InterPro" id="IPR018376">
    <property type="entry name" value="Enoyl-CoA_hyd/isom_CS"/>
</dbReference>
<dbReference type="PANTHER" id="PTHR11941">
    <property type="entry name" value="ENOYL-COA HYDRATASE-RELATED"/>
    <property type="match status" value="1"/>
</dbReference>
<dbReference type="SUPFAM" id="SSF52096">
    <property type="entry name" value="ClpP/crotonase"/>
    <property type="match status" value="1"/>
</dbReference>
<dbReference type="Pfam" id="PF00378">
    <property type="entry name" value="ECH_1"/>
    <property type="match status" value="1"/>
</dbReference>
<dbReference type="InterPro" id="IPR001753">
    <property type="entry name" value="Enoyl-CoA_hydra/iso"/>
</dbReference>
<evidence type="ECO:0000256" key="1">
    <source>
        <dbReference type="ARBA" id="ARBA00005254"/>
    </source>
</evidence>
<accession>A0A1C5AUM2</accession>
<organism evidence="3 4">
    <name type="scientific">Micromonospora carbonacea</name>
    <dbReference type="NCBI Taxonomy" id="47853"/>
    <lineage>
        <taxon>Bacteria</taxon>
        <taxon>Bacillati</taxon>
        <taxon>Actinomycetota</taxon>
        <taxon>Actinomycetes</taxon>
        <taxon>Micromonosporales</taxon>
        <taxon>Micromonosporaceae</taxon>
        <taxon>Micromonospora</taxon>
    </lineage>
</organism>
<dbReference type="EMBL" id="FMCT01000020">
    <property type="protein sequence ID" value="SCF48919.1"/>
    <property type="molecule type" value="Genomic_DNA"/>
</dbReference>
<dbReference type="GO" id="GO:0006635">
    <property type="term" value="P:fatty acid beta-oxidation"/>
    <property type="evidence" value="ECO:0007669"/>
    <property type="project" value="TreeGrafter"/>
</dbReference>
<comment type="similarity">
    <text evidence="1 2">Belongs to the enoyl-CoA hydratase/isomerase family.</text>
</comment>
<evidence type="ECO:0000313" key="4">
    <source>
        <dbReference type="Proteomes" id="UP000183585"/>
    </source>
</evidence>
<evidence type="ECO:0000256" key="2">
    <source>
        <dbReference type="RuleBase" id="RU003707"/>
    </source>
</evidence>
<reference evidence="4" key="1">
    <citation type="submission" date="2016-06" db="EMBL/GenBank/DDBJ databases">
        <authorList>
            <person name="Varghese N."/>
            <person name="Submissions Spin"/>
        </authorList>
    </citation>
    <scope>NUCLEOTIDE SEQUENCE [LARGE SCALE GENOMIC DNA]</scope>
    <source>
        <strain evidence="4">DSM 43168</strain>
    </source>
</reference>
<dbReference type="RefSeq" id="WP_074478875.1">
    <property type="nucleotide sequence ID" value="NZ_FMCT01000020.1"/>
</dbReference>
<dbReference type="AlphaFoldDB" id="A0A1C5AUM2"/>
<sequence length="247" mass="25053">MTAVVVTRRGPALWARIDRPGAGNACDSAVLAGLERWLAGAEDPGVRALVLTGTGRSFCAGADLTEATGLLGDLPALLAFLDRGRSLVRAIRAARVPTVAAVNGAAFGGGLELLLACDVAVAAGSARLGDRHLAVGQVPGWGSSVLLPLAVGPALARRLLVTGETWSADEAARRGLVSEAVADADLGPHVDALVATVAARDERAVRRMLGLARPAVADAAWEREWAALAAHVADQAADRAGPPGPPA</sequence>
<proteinExistence type="inferred from homology"/>
<dbReference type="InterPro" id="IPR029045">
    <property type="entry name" value="ClpP/crotonase-like_dom_sf"/>
</dbReference>
<dbReference type="PROSITE" id="PS00166">
    <property type="entry name" value="ENOYL_COA_HYDRATASE"/>
    <property type="match status" value="1"/>
</dbReference>
<dbReference type="PANTHER" id="PTHR11941:SF54">
    <property type="entry name" value="ENOYL-COA HYDRATASE, MITOCHONDRIAL"/>
    <property type="match status" value="1"/>
</dbReference>
<dbReference type="Gene3D" id="3.90.226.10">
    <property type="entry name" value="2-enoyl-CoA Hydratase, Chain A, domain 1"/>
    <property type="match status" value="1"/>
</dbReference>
<evidence type="ECO:0000313" key="3">
    <source>
        <dbReference type="EMBL" id="SCF48919.1"/>
    </source>
</evidence>
<protein>
    <submittedName>
        <fullName evidence="3">Short chain enoyl-CoA hydratase</fullName>
    </submittedName>
</protein>
<gene>
    <name evidence="3" type="ORF">GA0070563_12036</name>
</gene>
<name>A0A1C5AUM2_9ACTN</name>
<dbReference type="GO" id="GO:0003824">
    <property type="term" value="F:catalytic activity"/>
    <property type="evidence" value="ECO:0007669"/>
    <property type="project" value="InterPro"/>
</dbReference>
<dbReference type="CDD" id="cd06558">
    <property type="entry name" value="crotonase-like"/>
    <property type="match status" value="1"/>
</dbReference>
<keyword evidence="4" id="KW-1185">Reference proteome</keyword>
<dbReference type="Proteomes" id="UP000183585">
    <property type="component" value="Unassembled WGS sequence"/>
</dbReference>